<protein>
    <submittedName>
        <fullName evidence="1">Uncharacterized protein</fullName>
    </submittedName>
</protein>
<proteinExistence type="predicted"/>
<dbReference type="Proteomes" id="UP000269221">
    <property type="component" value="Unassembled WGS sequence"/>
</dbReference>
<dbReference type="EMBL" id="QRBI01000112">
    <property type="protein sequence ID" value="RMC10476.1"/>
    <property type="molecule type" value="Genomic_DNA"/>
</dbReference>
<evidence type="ECO:0000313" key="1">
    <source>
        <dbReference type="EMBL" id="RMC10476.1"/>
    </source>
</evidence>
<dbReference type="AlphaFoldDB" id="A0A3M0KB92"/>
<sequence length="132" mass="14316">MTETTPIENAALTLSNVFLHILVPLVYLNPLQLLSAVCEKLIQDKSDLAAMQGLACITQLPAFSFREEGCFCSQVILIVLGKGVSGLSLCVFAQRGEMERGNLEKLLHKAVVVPTLDNMSINHSASLSDNLM</sequence>
<reference evidence="1 2" key="1">
    <citation type="submission" date="2018-07" db="EMBL/GenBank/DDBJ databases">
        <title>A high quality draft genome assembly of the barn swallow (H. rustica rustica).</title>
        <authorList>
            <person name="Formenti G."/>
            <person name="Chiara M."/>
            <person name="Poveda L."/>
            <person name="Francoijs K.-J."/>
            <person name="Bonisoli-Alquati A."/>
            <person name="Canova L."/>
            <person name="Gianfranceschi L."/>
            <person name="Horner D.S."/>
            <person name="Saino N."/>
        </authorList>
    </citation>
    <scope>NUCLEOTIDE SEQUENCE [LARGE SCALE GENOMIC DNA]</scope>
    <source>
        <strain evidence="1">Chelidonia</strain>
        <tissue evidence="1">Blood</tissue>
    </source>
</reference>
<keyword evidence="2" id="KW-1185">Reference proteome</keyword>
<gene>
    <name evidence="1" type="ORF">DUI87_13281</name>
</gene>
<evidence type="ECO:0000313" key="2">
    <source>
        <dbReference type="Proteomes" id="UP000269221"/>
    </source>
</evidence>
<accession>A0A3M0KB92</accession>
<comment type="caution">
    <text evidence="1">The sequence shown here is derived from an EMBL/GenBank/DDBJ whole genome shotgun (WGS) entry which is preliminary data.</text>
</comment>
<name>A0A3M0KB92_HIRRU</name>
<organism evidence="1 2">
    <name type="scientific">Hirundo rustica rustica</name>
    <dbReference type="NCBI Taxonomy" id="333673"/>
    <lineage>
        <taxon>Eukaryota</taxon>
        <taxon>Metazoa</taxon>
        <taxon>Chordata</taxon>
        <taxon>Craniata</taxon>
        <taxon>Vertebrata</taxon>
        <taxon>Euteleostomi</taxon>
        <taxon>Archelosauria</taxon>
        <taxon>Archosauria</taxon>
        <taxon>Dinosauria</taxon>
        <taxon>Saurischia</taxon>
        <taxon>Theropoda</taxon>
        <taxon>Coelurosauria</taxon>
        <taxon>Aves</taxon>
        <taxon>Neognathae</taxon>
        <taxon>Neoaves</taxon>
        <taxon>Telluraves</taxon>
        <taxon>Australaves</taxon>
        <taxon>Passeriformes</taxon>
        <taxon>Sylvioidea</taxon>
        <taxon>Hirundinidae</taxon>
        <taxon>Hirundo</taxon>
    </lineage>
</organism>